<name>A0ABR3JBV8_9AGAR</name>
<gene>
    <name evidence="1" type="ORF">HGRIS_004446</name>
</gene>
<protein>
    <recommendedName>
        <fullName evidence="3">Transposase</fullName>
    </recommendedName>
</protein>
<accession>A0ABR3JBV8</accession>
<proteinExistence type="predicted"/>
<keyword evidence="2" id="KW-1185">Reference proteome</keyword>
<dbReference type="Proteomes" id="UP001556367">
    <property type="component" value="Unassembled WGS sequence"/>
</dbReference>
<sequence>MRHSVHSLYLSSSECDRHTTEEGLRPPGFRLLNQLHLHFVVISEDSIPGLRAGLIGMPHLHKFTISFLERTHRSSNQFLEFLKLIVSRVECASSSHFSIPLPETVDDDRIWDSFDDWKEAFEATGVELRHDITGGRESFSCTGLPPLPVIVDESERLYS</sequence>
<organism evidence="1 2">
    <name type="scientific">Hohenbuehelia grisea</name>
    <dbReference type="NCBI Taxonomy" id="104357"/>
    <lineage>
        <taxon>Eukaryota</taxon>
        <taxon>Fungi</taxon>
        <taxon>Dikarya</taxon>
        <taxon>Basidiomycota</taxon>
        <taxon>Agaricomycotina</taxon>
        <taxon>Agaricomycetes</taxon>
        <taxon>Agaricomycetidae</taxon>
        <taxon>Agaricales</taxon>
        <taxon>Pleurotineae</taxon>
        <taxon>Pleurotaceae</taxon>
        <taxon>Hohenbuehelia</taxon>
    </lineage>
</organism>
<evidence type="ECO:0008006" key="3">
    <source>
        <dbReference type="Google" id="ProtNLM"/>
    </source>
</evidence>
<comment type="caution">
    <text evidence="1">The sequence shown here is derived from an EMBL/GenBank/DDBJ whole genome shotgun (WGS) entry which is preliminary data.</text>
</comment>
<evidence type="ECO:0000313" key="2">
    <source>
        <dbReference type="Proteomes" id="UP001556367"/>
    </source>
</evidence>
<reference evidence="2" key="1">
    <citation type="submission" date="2024-06" db="EMBL/GenBank/DDBJ databases">
        <title>Multi-omics analyses provide insights into the biosynthesis of the anticancer antibiotic pleurotin in Hohenbuehelia grisea.</title>
        <authorList>
            <person name="Weaver J.A."/>
            <person name="Alberti F."/>
        </authorList>
    </citation>
    <scope>NUCLEOTIDE SEQUENCE [LARGE SCALE GENOMIC DNA]</scope>
    <source>
        <strain evidence="2">T-177</strain>
    </source>
</reference>
<evidence type="ECO:0000313" key="1">
    <source>
        <dbReference type="EMBL" id="KAL0953191.1"/>
    </source>
</evidence>
<dbReference type="EMBL" id="JASNQZ010000008">
    <property type="protein sequence ID" value="KAL0953191.1"/>
    <property type="molecule type" value="Genomic_DNA"/>
</dbReference>